<evidence type="ECO:0000256" key="3">
    <source>
        <dbReference type="ARBA" id="ARBA00022603"/>
    </source>
</evidence>
<dbReference type="InterPro" id="IPR007213">
    <property type="entry name" value="Ppm1/Ppm2/Tcmp"/>
</dbReference>
<keyword evidence="8" id="KW-1185">Reference proteome</keyword>
<dbReference type="RefSeq" id="WP_319973609.1">
    <property type="nucleotide sequence ID" value="NZ_JAXAVU010000001.1"/>
</dbReference>
<dbReference type="GO" id="GO:0008168">
    <property type="term" value="F:methyltransferase activity"/>
    <property type="evidence" value="ECO:0007669"/>
    <property type="project" value="UniProtKB-KW"/>
</dbReference>
<reference evidence="7 8" key="2">
    <citation type="submission" date="2023-11" db="EMBL/GenBank/DDBJ databases">
        <authorList>
            <person name="Lara A.C."/>
            <person name="Chronakova A."/>
        </authorList>
    </citation>
    <scope>NUCLEOTIDE SEQUENCE [LARGE SCALE GENOMIC DNA]</scope>
    <source>
        <strain evidence="7 8">BCCO 10_0061</strain>
    </source>
</reference>
<dbReference type="Gene3D" id="3.40.50.150">
    <property type="entry name" value="Vaccinia Virus protein VP39"/>
    <property type="match status" value="1"/>
</dbReference>
<dbReference type="PANTHER" id="PTHR43619:SF2">
    <property type="entry name" value="S-ADENOSYL-L-METHIONINE-DEPENDENT METHYLTRANSFERASES SUPERFAMILY PROTEIN"/>
    <property type="match status" value="1"/>
</dbReference>
<keyword evidence="3 6" id="KW-0489">Methyltransferase</keyword>
<dbReference type="SUPFAM" id="SSF53335">
    <property type="entry name" value="S-adenosyl-L-methionine-dependent methyltransferases"/>
    <property type="match status" value="1"/>
</dbReference>
<dbReference type="EC" id="2.1.1.-" evidence="6"/>
<reference evidence="7 8" key="1">
    <citation type="submission" date="2023-11" db="EMBL/GenBank/DDBJ databases">
        <title>Lentzea sokolovensis, sp. nov., Lentzea kristufkii, sp. nov., and Lentzea miocenensis, sp. nov., rare actinobacteria from Sokolov Coal Basin, Miocene lacustrine sediment, Czech Republic.</title>
        <authorList>
            <person name="Lara A."/>
            <person name="Kotroba L."/>
            <person name="Nouioui I."/>
            <person name="Neumann-Schaal M."/>
            <person name="Mast Y."/>
            <person name="Chronakova A."/>
        </authorList>
    </citation>
    <scope>NUCLEOTIDE SEQUENCE [LARGE SCALE GENOMIC DNA]</scope>
    <source>
        <strain evidence="7 8">BCCO 10_0061</strain>
    </source>
</reference>
<proteinExistence type="inferred from homology"/>
<dbReference type="EMBL" id="JAXAVU010000001">
    <property type="protein sequence ID" value="MDX8141309.1"/>
    <property type="molecule type" value="Genomic_DNA"/>
</dbReference>
<organism evidence="7 8">
    <name type="scientific">Lentzea sokolovensis</name>
    <dbReference type="NCBI Taxonomy" id="3095429"/>
    <lineage>
        <taxon>Bacteria</taxon>
        <taxon>Bacillati</taxon>
        <taxon>Actinomycetota</taxon>
        <taxon>Actinomycetes</taxon>
        <taxon>Pseudonocardiales</taxon>
        <taxon>Pseudonocardiaceae</taxon>
        <taxon>Lentzea</taxon>
    </lineage>
</organism>
<name>A0ABU4UPG1_9PSEU</name>
<gene>
    <name evidence="7" type="ORF">SK854_04240</name>
</gene>
<dbReference type="InterPro" id="IPR029063">
    <property type="entry name" value="SAM-dependent_MTases_sf"/>
</dbReference>
<dbReference type="InterPro" id="IPR011610">
    <property type="entry name" value="SAM_mthyl_Trfase_ML2640-like"/>
</dbReference>
<dbReference type="GO" id="GO:0032259">
    <property type="term" value="P:methylation"/>
    <property type="evidence" value="ECO:0007669"/>
    <property type="project" value="UniProtKB-KW"/>
</dbReference>
<comment type="similarity">
    <text evidence="2 6">Belongs to the UPF0677 family.</text>
</comment>
<comment type="function">
    <text evidence="1 6">Exhibits S-adenosyl-L-methionine-dependent methyltransferase activity.</text>
</comment>
<accession>A0ABU4UPG1</accession>
<evidence type="ECO:0000256" key="5">
    <source>
        <dbReference type="ARBA" id="ARBA00022691"/>
    </source>
</evidence>
<evidence type="ECO:0000256" key="6">
    <source>
        <dbReference type="RuleBase" id="RU362030"/>
    </source>
</evidence>
<dbReference type="NCBIfam" id="TIGR00027">
    <property type="entry name" value="mthyl_TIGR00027"/>
    <property type="match status" value="1"/>
</dbReference>
<evidence type="ECO:0000313" key="7">
    <source>
        <dbReference type="EMBL" id="MDX8141309.1"/>
    </source>
</evidence>
<evidence type="ECO:0000313" key="8">
    <source>
        <dbReference type="Proteomes" id="UP001285352"/>
    </source>
</evidence>
<dbReference type="Proteomes" id="UP001285352">
    <property type="component" value="Unassembled WGS sequence"/>
</dbReference>
<sequence>MPDLKIPADGLSQTALYTAWVRHQEGEHPRPLFTDPLATFLLAELKDHPASPAVAAFIEQMKVTSSGFPSYHVVRTRYFDDRIGDALDSGVRQVVTLAAGVDGRPTRLPCPPGTRWFELDLPDMTEFKTALVARSGLASSCERVGVAADLTADWTAPLRAAGFDQARPTAWLVEGVLMYLTPQECDALLAAATALSAPGSHLYLEHLQVSMLSDQGAQVRGGLGKHGVAFRSARDDITDWLGASGWLASTHAGVDPAIGHGRSVAPVPAAWLAAATLMPGALPRHRDR</sequence>
<dbReference type="PANTHER" id="PTHR43619">
    <property type="entry name" value="S-ADENOSYL-L-METHIONINE-DEPENDENT METHYLTRANSFERASE YKTD-RELATED"/>
    <property type="match status" value="1"/>
</dbReference>
<keyword evidence="5 6" id="KW-0949">S-adenosyl-L-methionine</keyword>
<keyword evidence="4 7" id="KW-0808">Transferase</keyword>
<evidence type="ECO:0000256" key="4">
    <source>
        <dbReference type="ARBA" id="ARBA00022679"/>
    </source>
</evidence>
<evidence type="ECO:0000256" key="1">
    <source>
        <dbReference type="ARBA" id="ARBA00003907"/>
    </source>
</evidence>
<comment type="caution">
    <text evidence="7">The sequence shown here is derived from an EMBL/GenBank/DDBJ whole genome shotgun (WGS) entry which is preliminary data.</text>
</comment>
<dbReference type="Pfam" id="PF04072">
    <property type="entry name" value="LCM"/>
    <property type="match status" value="1"/>
</dbReference>
<evidence type="ECO:0000256" key="2">
    <source>
        <dbReference type="ARBA" id="ARBA00008138"/>
    </source>
</evidence>
<protein>
    <recommendedName>
        <fullName evidence="6">S-adenosyl-L-methionine-dependent methyltransferase</fullName>
        <ecNumber evidence="6">2.1.1.-</ecNumber>
    </recommendedName>
</protein>